<protein>
    <submittedName>
        <fullName evidence="3">F-box protein At1g50870</fullName>
    </submittedName>
</protein>
<feature type="domain" description="F-box" evidence="1">
    <location>
        <begin position="4"/>
        <end position="53"/>
    </location>
</feature>
<organism evidence="2 3">
    <name type="scientific">Camelina sativa</name>
    <name type="common">False flax</name>
    <name type="synonym">Myagrum sativum</name>
    <dbReference type="NCBI Taxonomy" id="90675"/>
    <lineage>
        <taxon>Eukaryota</taxon>
        <taxon>Viridiplantae</taxon>
        <taxon>Streptophyta</taxon>
        <taxon>Embryophyta</taxon>
        <taxon>Tracheophyta</taxon>
        <taxon>Spermatophyta</taxon>
        <taxon>Magnoliopsida</taxon>
        <taxon>eudicotyledons</taxon>
        <taxon>Gunneridae</taxon>
        <taxon>Pentapetalae</taxon>
        <taxon>rosids</taxon>
        <taxon>malvids</taxon>
        <taxon>Brassicales</taxon>
        <taxon>Brassicaceae</taxon>
        <taxon>Camelineae</taxon>
        <taxon>Camelina</taxon>
    </lineage>
</organism>
<evidence type="ECO:0000313" key="2">
    <source>
        <dbReference type="Proteomes" id="UP000694864"/>
    </source>
</evidence>
<proteinExistence type="predicted"/>
<evidence type="ECO:0000313" key="3">
    <source>
        <dbReference type="RefSeq" id="XP_010431469.1"/>
    </source>
</evidence>
<dbReference type="Gene3D" id="1.20.1280.50">
    <property type="match status" value="1"/>
</dbReference>
<dbReference type="InterPro" id="IPR001810">
    <property type="entry name" value="F-box_dom"/>
</dbReference>
<dbReference type="InterPro" id="IPR036047">
    <property type="entry name" value="F-box-like_dom_sf"/>
</dbReference>
<evidence type="ECO:0000259" key="1">
    <source>
        <dbReference type="PROSITE" id="PS50181"/>
    </source>
</evidence>
<dbReference type="GeneID" id="104715791"/>
<sequence length="419" mass="48723">MSESTSLSSLPIELTTAILLKLPAESVVRSRYVSKHWSSITTDPYFTDTFETRSSARPSLLMFFKHKDKVFVFSFPQHDKNTKPHLYSYHVDSYQMKYPKDCFFSVSESVHGLICFRKVANPVIWNPSTRQFLTLTKPIEESQYDVIVFLGYDPIEGKHKVVCMPSSEASDECRVLTLGSAEKSWRTVKTNYKHRAYYRSSGRCINGVLYYNASYLDEDSDIFIVMSFDVRTEKFDMIRFPLEDFWGELITYKGRLAYLDSCNLMENDDGITMWILMDAEQSQWSCKHFPTPFVRSLNTVYKIYGVTDADPRERDAFEIEKVLMEFRDELSIFHDEYPDSKNDEDVEAGRERKHNNIISGDGSLYYHEKFFNAITFKEAVISHALKTGCNIAQYRYDKTKIAFRCDGNGCITQSRIHDN</sequence>
<dbReference type="Pfam" id="PF08268">
    <property type="entry name" value="FBA_3"/>
    <property type="match status" value="1"/>
</dbReference>
<reference evidence="2" key="1">
    <citation type="journal article" date="2014" name="Nat. Commun.">
        <title>The emerging biofuel crop Camelina sativa retains a highly undifferentiated hexaploid genome structure.</title>
        <authorList>
            <person name="Kagale S."/>
            <person name="Koh C."/>
            <person name="Nixon J."/>
            <person name="Bollina V."/>
            <person name="Clarke W.E."/>
            <person name="Tuteja R."/>
            <person name="Spillane C."/>
            <person name="Robinson S.J."/>
            <person name="Links M.G."/>
            <person name="Clarke C."/>
            <person name="Higgins E.E."/>
            <person name="Huebert T."/>
            <person name="Sharpe A.G."/>
            <person name="Parkin I.A."/>
        </authorList>
    </citation>
    <scope>NUCLEOTIDE SEQUENCE [LARGE SCALE GENOMIC DNA]</scope>
    <source>
        <strain evidence="2">cv. DH55</strain>
    </source>
</reference>
<accession>A0ABM0TU49</accession>
<keyword evidence="2" id="KW-1185">Reference proteome</keyword>
<dbReference type="InterPro" id="IPR013187">
    <property type="entry name" value="F-box-assoc_dom_typ3"/>
</dbReference>
<dbReference type="RefSeq" id="XP_010431469.1">
    <property type="nucleotide sequence ID" value="XM_010433167.1"/>
</dbReference>
<dbReference type="Proteomes" id="UP000694864">
    <property type="component" value="Chromosome 9"/>
</dbReference>
<reference evidence="3" key="2">
    <citation type="submission" date="2025-08" db="UniProtKB">
        <authorList>
            <consortium name="RefSeq"/>
        </authorList>
    </citation>
    <scope>IDENTIFICATION</scope>
    <source>
        <tissue evidence="3">Leaf</tissue>
    </source>
</reference>
<dbReference type="SUPFAM" id="SSF81383">
    <property type="entry name" value="F-box domain"/>
    <property type="match status" value="1"/>
</dbReference>
<dbReference type="NCBIfam" id="TIGR01640">
    <property type="entry name" value="F_box_assoc_1"/>
    <property type="match status" value="1"/>
</dbReference>
<dbReference type="InterPro" id="IPR017451">
    <property type="entry name" value="F-box-assoc_interact_dom"/>
</dbReference>
<name>A0ABM0TU49_CAMSA</name>
<dbReference type="PROSITE" id="PS50181">
    <property type="entry name" value="FBOX"/>
    <property type="match status" value="1"/>
</dbReference>
<gene>
    <name evidence="3" type="primary">LOC104715791</name>
</gene>
<dbReference type="PANTHER" id="PTHR31111">
    <property type="entry name" value="BNAA05G37150D PROTEIN-RELATED"/>
    <property type="match status" value="1"/>
</dbReference>
<dbReference type="Pfam" id="PF00646">
    <property type="entry name" value="F-box"/>
    <property type="match status" value="1"/>
</dbReference>
<dbReference type="PANTHER" id="PTHR31111:SF42">
    <property type="entry name" value="F-BOX DOMAIN-CONTAINING PROTEIN"/>
    <property type="match status" value="1"/>
</dbReference>